<keyword evidence="9" id="KW-1185">Reference proteome</keyword>
<keyword evidence="5" id="KW-0560">Oxidoreductase</keyword>
<accession>A0A1W1I1V1</accession>
<dbReference type="InterPro" id="IPR039558">
    <property type="entry name" value="TPA1/OFD1_N"/>
</dbReference>
<dbReference type="STRING" id="1325564.NSJP_0631"/>
<evidence type="ECO:0000259" key="7">
    <source>
        <dbReference type="PROSITE" id="PS51471"/>
    </source>
</evidence>
<evidence type="ECO:0000256" key="4">
    <source>
        <dbReference type="ARBA" id="ARBA00022964"/>
    </source>
</evidence>
<feature type="domain" description="Fe2OG dioxygenase" evidence="7">
    <location>
        <begin position="92"/>
        <end position="216"/>
    </location>
</feature>
<dbReference type="GO" id="GO:0051213">
    <property type="term" value="F:dioxygenase activity"/>
    <property type="evidence" value="ECO:0007669"/>
    <property type="project" value="UniProtKB-KW"/>
</dbReference>
<keyword evidence="6" id="KW-0408">Iron</keyword>
<keyword evidence="3" id="KW-0847">Vitamin C</keyword>
<name>A0A1W1I1V1_9BACT</name>
<protein>
    <recommendedName>
        <fullName evidence="7">Fe2OG dioxygenase domain-containing protein</fullName>
    </recommendedName>
</protein>
<evidence type="ECO:0000313" key="9">
    <source>
        <dbReference type="Proteomes" id="UP000192042"/>
    </source>
</evidence>
<dbReference type="Gene3D" id="2.60.120.620">
    <property type="entry name" value="q2cbj1_9rhob like domain"/>
    <property type="match status" value="1"/>
</dbReference>
<proteinExistence type="predicted"/>
<evidence type="ECO:0000256" key="1">
    <source>
        <dbReference type="ARBA" id="ARBA00001961"/>
    </source>
</evidence>
<dbReference type="EMBL" id="LT828648">
    <property type="protein sequence ID" value="SLM46803.1"/>
    <property type="molecule type" value="Genomic_DNA"/>
</dbReference>
<dbReference type="KEGG" id="nja:NSJP_0631"/>
<dbReference type="InterPro" id="IPR006620">
    <property type="entry name" value="Pro_4_hyd_alph"/>
</dbReference>
<keyword evidence="4" id="KW-0223">Dioxygenase</keyword>
<keyword evidence="2" id="KW-0479">Metal-binding</keyword>
<dbReference type="AlphaFoldDB" id="A0A1W1I1V1"/>
<evidence type="ECO:0000256" key="2">
    <source>
        <dbReference type="ARBA" id="ARBA00022723"/>
    </source>
</evidence>
<dbReference type="PROSITE" id="PS51471">
    <property type="entry name" value="FE2OG_OXY"/>
    <property type="match status" value="1"/>
</dbReference>
<evidence type="ECO:0000256" key="5">
    <source>
        <dbReference type="ARBA" id="ARBA00023002"/>
    </source>
</evidence>
<dbReference type="GO" id="GO:0016705">
    <property type="term" value="F:oxidoreductase activity, acting on paired donors, with incorporation or reduction of molecular oxygen"/>
    <property type="evidence" value="ECO:0007669"/>
    <property type="project" value="InterPro"/>
</dbReference>
<dbReference type="SMART" id="SM00702">
    <property type="entry name" value="P4Hc"/>
    <property type="match status" value="1"/>
</dbReference>
<dbReference type="GO" id="GO:0031418">
    <property type="term" value="F:L-ascorbic acid binding"/>
    <property type="evidence" value="ECO:0007669"/>
    <property type="project" value="UniProtKB-KW"/>
</dbReference>
<organism evidence="8 9">
    <name type="scientific">Nitrospira japonica</name>
    <dbReference type="NCBI Taxonomy" id="1325564"/>
    <lineage>
        <taxon>Bacteria</taxon>
        <taxon>Pseudomonadati</taxon>
        <taxon>Nitrospirota</taxon>
        <taxon>Nitrospiria</taxon>
        <taxon>Nitrospirales</taxon>
        <taxon>Nitrospiraceae</taxon>
        <taxon>Nitrospira</taxon>
    </lineage>
</organism>
<comment type="cofactor">
    <cofactor evidence="1">
        <name>L-ascorbate</name>
        <dbReference type="ChEBI" id="CHEBI:38290"/>
    </cofactor>
</comment>
<dbReference type="GO" id="GO:0005506">
    <property type="term" value="F:iron ion binding"/>
    <property type="evidence" value="ECO:0007669"/>
    <property type="project" value="InterPro"/>
</dbReference>
<dbReference type="Proteomes" id="UP000192042">
    <property type="component" value="Chromosome I"/>
</dbReference>
<dbReference type="Pfam" id="PF13661">
    <property type="entry name" value="2OG-FeII_Oxy_4"/>
    <property type="match status" value="1"/>
</dbReference>
<dbReference type="PANTHER" id="PTHR12117:SF0">
    <property type="entry name" value="PROLYL 3-HYDROXYLASE OGFOD1"/>
    <property type="match status" value="1"/>
</dbReference>
<dbReference type="InterPro" id="IPR051842">
    <property type="entry name" value="uS12_prolyl_hydroxylase"/>
</dbReference>
<reference evidence="8 9" key="1">
    <citation type="submission" date="2017-03" db="EMBL/GenBank/DDBJ databases">
        <authorList>
            <person name="Afonso C.L."/>
            <person name="Miller P.J."/>
            <person name="Scott M.A."/>
            <person name="Spackman E."/>
            <person name="Goraichik I."/>
            <person name="Dimitrov K.M."/>
            <person name="Suarez D.L."/>
            <person name="Swayne D.E."/>
        </authorList>
    </citation>
    <scope>NUCLEOTIDE SEQUENCE [LARGE SCALE GENOMIC DNA]</scope>
    <source>
        <strain evidence="8">Genome sequencing of Nitrospira japonica strain NJ11</strain>
    </source>
</reference>
<gene>
    <name evidence="8" type="ORF">NSJP_0631</name>
</gene>
<evidence type="ECO:0000313" key="8">
    <source>
        <dbReference type="EMBL" id="SLM46803.1"/>
    </source>
</evidence>
<dbReference type="PANTHER" id="PTHR12117">
    <property type="entry name" value="HISTONE ACETYLTRANSFERASE COMPLEX"/>
    <property type="match status" value="1"/>
</dbReference>
<evidence type="ECO:0000256" key="3">
    <source>
        <dbReference type="ARBA" id="ARBA00022896"/>
    </source>
</evidence>
<evidence type="ECO:0000256" key="6">
    <source>
        <dbReference type="ARBA" id="ARBA00023004"/>
    </source>
</evidence>
<sequence>MQVAFDQFDDERFSFHEDQVLILDQVWSAADRLEFQRAMREAPWTSLRDNSRLAVTFPYCGNWLKADLMHSQRRRLLDRLSLSCITRYIESFPNIAGRHVNFNYYSYAAGDCLRTHDDIAQDQASADMMLRPTPMRRLAMVTYLHDEWEPDWGGELVIYDMGEGRRDQSVFTVTHCIPPKPGSLVLFTVPRYHRVCRIDELCGAAKRLSIAGWFMTEHQPCTITTAALQQVCAPRK</sequence>
<dbReference type="InterPro" id="IPR005123">
    <property type="entry name" value="Oxoglu/Fe-dep_dioxygenase_dom"/>
</dbReference>